<protein>
    <submittedName>
        <fullName evidence="5">9885_t:CDS:1</fullName>
    </submittedName>
</protein>
<dbReference type="SUPFAM" id="SSF50630">
    <property type="entry name" value="Acid proteases"/>
    <property type="match status" value="1"/>
</dbReference>
<evidence type="ECO:0000313" key="6">
    <source>
        <dbReference type="Proteomes" id="UP000789508"/>
    </source>
</evidence>
<feature type="non-terminal residue" evidence="5">
    <location>
        <position position="994"/>
    </location>
</feature>
<keyword evidence="2" id="KW-0479">Metal-binding</keyword>
<feature type="region of interest" description="Disordered" evidence="3">
    <location>
        <begin position="820"/>
        <end position="861"/>
    </location>
</feature>
<dbReference type="GO" id="GO:0003676">
    <property type="term" value="F:nucleic acid binding"/>
    <property type="evidence" value="ECO:0007669"/>
    <property type="project" value="InterPro"/>
</dbReference>
<dbReference type="OrthoDB" id="2442646at2759"/>
<evidence type="ECO:0000256" key="3">
    <source>
        <dbReference type="SAM" id="MobiDB-lite"/>
    </source>
</evidence>
<dbReference type="PANTHER" id="PTHR33194">
    <property type="entry name" value="ZINC KNUCKLE DOMAINCONTAINING PROTEIN"/>
    <property type="match status" value="1"/>
</dbReference>
<dbReference type="PANTHER" id="PTHR33194:SF4">
    <property type="entry name" value="CCHC-TYPE DOMAIN-CONTAINING PROTEIN"/>
    <property type="match status" value="1"/>
</dbReference>
<comment type="caution">
    <text evidence="5">The sequence shown here is derived from an EMBL/GenBank/DDBJ whole genome shotgun (WGS) entry which is preliminary data.</text>
</comment>
<keyword evidence="1" id="KW-0064">Aspartyl protease</keyword>
<accession>A0A9N9D5Z5</accession>
<dbReference type="GO" id="GO:0004190">
    <property type="term" value="F:aspartic-type endopeptidase activity"/>
    <property type="evidence" value="ECO:0007669"/>
    <property type="project" value="UniProtKB-KW"/>
</dbReference>
<dbReference type="SUPFAM" id="SSF57756">
    <property type="entry name" value="Retrovirus zinc finger-like domains"/>
    <property type="match status" value="1"/>
</dbReference>
<feature type="compositionally biased region" description="Acidic residues" evidence="3">
    <location>
        <begin position="837"/>
        <end position="860"/>
    </location>
</feature>
<dbReference type="EMBL" id="CAJVPS010006811">
    <property type="protein sequence ID" value="CAG8629027.1"/>
    <property type="molecule type" value="Genomic_DNA"/>
</dbReference>
<name>A0A9N9D5Z5_9GLOM</name>
<feature type="compositionally biased region" description="Basic and acidic residues" evidence="3">
    <location>
        <begin position="449"/>
        <end position="462"/>
    </location>
</feature>
<feature type="region of interest" description="Disordered" evidence="3">
    <location>
        <begin position="566"/>
        <end position="624"/>
    </location>
</feature>
<organism evidence="5 6">
    <name type="scientific">Ambispora leptoticha</name>
    <dbReference type="NCBI Taxonomy" id="144679"/>
    <lineage>
        <taxon>Eukaryota</taxon>
        <taxon>Fungi</taxon>
        <taxon>Fungi incertae sedis</taxon>
        <taxon>Mucoromycota</taxon>
        <taxon>Glomeromycotina</taxon>
        <taxon>Glomeromycetes</taxon>
        <taxon>Archaeosporales</taxon>
        <taxon>Ambisporaceae</taxon>
        <taxon>Ambispora</taxon>
    </lineage>
</organism>
<dbReference type="InterPro" id="IPR021109">
    <property type="entry name" value="Peptidase_aspartic_dom_sf"/>
</dbReference>
<dbReference type="InterPro" id="IPR001969">
    <property type="entry name" value="Aspartic_peptidase_AS"/>
</dbReference>
<dbReference type="GO" id="GO:0008270">
    <property type="term" value="F:zinc ion binding"/>
    <property type="evidence" value="ECO:0007669"/>
    <property type="project" value="UniProtKB-KW"/>
</dbReference>
<evidence type="ECO:0000313" key="5">
    <source>
        <dbReference type="EMBL" id="CAG8629027.1"/>
    </source>
</evidence>
<dbReference type="AlphaFoldDB" id="A0A9N9D5Z5"/>
<feature type="compositionally biased region" description="Low complexity" evidence="3">
    <location>
        <begin position="420"/>
        <end position="446"/>
    </location>
</feature>
<sequence>MNNFEQHLRNNREHDRHHYLFGKTPQAIDYLTRYYRDDSCSVCYPPPDLSHQFYNFWAWFSTFQPAISFSRRSVRRFEKFNVFDIGNLPDRLLSSFIFSFRYSEQPDDFPTFLNEFLTAYQETNRFNTDPFYETYDASETLEGDLMAQNNNRFDAPLLIDPDGNGNEHQDDQCGDQANLNPQIDPMALLAHQIGNLVLQMQNNPAPQINIPAINLPAQHRELNLVSYPDFSGGEQDPITWLEDVEKAFEANQVQDNRKIPVVIPHLKGTAATWWVAAKTIRPPIDRWNDPHHAGQSFRPHFIAQFRTPALESKWFAQLTQRKQGPTEDVDSYHMAIEELIRRVEAGGHRYPGTAKAQMFINGLRPELSTAVAPFMPNTLSAAYERAKAFENSFKQNPLYYNPYLTTSLHPSPYLVSHPAVSTSPSPNSISVNPSVPTPSTISSPISHSTKTEDVLDTKEPPRRNFNSWNNTPRYPCGRCGQVGHNARTCPNPLPSNNDGNVATGSNAIPLGRPNAARTNPPVNNNSDTPNRVGGSEAQTFLNLHVDEDDLLFLPAEESARTVRSTRAKRQRVEDSTLGELLEEERAGDQEEISEVEREAKRKVATASKHKKEVKAAPVKKKKAEENPPQISALIPRYSIISDIRDKPANIMFGQLLQVVSSYQVDLAKSLRKTNAPKRRTRVMVNLQPSPRSTALYCDARIHDKIIPLIVDSGSSESVVSSYLLGELGIKVERPSTVNMVNVHGRSKRALGEISDFPFSVRGVIVPVDVVVTDAASYQAIVGNDWLSNVNANINYTSSEMTFHWNDREVVVPVEFRRLQHTPIQDDRPPKIKVQKADDDETEESGTEEESESEFEEEEGLEDRLFGFSEDERTLFQYHRNDDKIADDSDDETVRPQYNVKPEGRGEGDDESPLDFDGDDPEPDHEYYFDEVEESSQDLELDIGDLWDDDHDRMEELLFNNNDLFAWEPHNLGRTSLVTHTINTGDAPPIRQRYY</sequence>
<feature type="compositionally biased region" description="Basic residues" evidence="3">
    <location>
        <begin position="602"/>
        <end position="621"/>
    </location>
</feature>
<feature type="region of interest" description="Disordered" evidence="3">
    <location>
        <begin position="878"/>
        <end position="924"/>
    </location>
</feature>
<proteinExistence type="predicted"/>
<dbReference type="Pfam" id="PF03732">
    <property type="entry name" value="Retrotrans_gag"/>
    <property type="match status" value="1"/>
</dbReference>
<feature type="region of interest" description="Disordered" evidence="3">
    <location>
        <begin position="419"/>
        <end position="469"/>
    </location>
</feature>
<dbReference type="PROSITE" id="PS50158">
    <property type="entry name" value="ZF_CCHC"/>
    <property type="match status" value="1"/>
</dbReference>
<keyword evidence="1" id="KW-0645">Protease</keyword>
<dbReference type="Gene3D" id="2.40.70.10">
    <property type="entry name" value="Acid Proteases"/>
    <property type="match status" value="1"/>
</dbReference>
<feature type="compositionally biased region" description="Acidic residues" evidence="3">
    <location>
        <begin position="907"/>
        <end position="924"/>
    </location>
</feature>
<feature type="compositionally biased region" description="Basic and acidic residues" evidence="3">
    <location>
        <begin position="583"/>
        <end position="601"/>
    </location>
</feature>
<reference evidence="5" key="1">
    <citation type="submission" date="2021-06" db="EMBL/GenBank/DDBJ databases">
        <authorList>
            <person name="Kallberg Y."/>
            <person name="Tangrot J."/>
            <person name="Rosling A."/>
        </authorList>
    </citation>
    <scope>NUCLEOTIDE SEQUENCE</scope>
    <source>
        <strain evidence="5">FL130A</strain>
    </source>
</reference>
<dbReference type="InterPro" id="IPR001878">
    <property type="entry name" value="Znf_CCHC"/>
</dbReference>
<evidence type="ECO:0000259" key="4">
    <source>
        <dbReference type="PROSITE" id="PS50158"/>
    </source>
</evidence>
<gene>
    <name evidence="5" type="ORF">ALEPTO_LOCUS9283</name>
</gene>
<feature type="compositionally biased region" description="Basic and acidic residues" evidence="3">
    <location>
        <begin position="820"/>
        <end position="829"/>
    </location>
</feature>
<dbReference type="PROSITE" id="PS00141">
    <property type="entry name" value="ASP_PROTEASE"/>
    <property type="match status" value="1"/>
</dbReference>
<dbReference type="Pfam" id="PF13975">
    <property type="entry name" value="gag-asp_proteas"/>
    <property type="match status" value="1"/>
</dbReference>
<evidence type="ECO:0000256" key="2">
    <source>
        <dbReference type="PROSITE-ProRule" id="PRU00047"/>
    </source>
</evidence>
<dbReference type="InterPro" id="IPR005162">
    <property type="entry name" value="Retrotrans_gag_dom"/>
</dbReference>
<keyword evidence="2" id="KW-0863">Zinc-finger</keyword>
<keyword evidence="2" id="KW-0862">Zinc</keyword>
<dbReference type="Proteomes" id="UP000789508">
    <property type="component" value="Unassembled WGS sequence"/>
</dbReference>
<dbReference type="GO" id="GO:0006508">
    <property type="term" value="P:proteolysis"/>
    <property type="evidence" value="ECO:0007669"/>
    <property type="project" value="InterPro"/>
</dbReference>
<keyword evidence="6" id="KW-1185">Reference proteome</keyword>
<evidence type="ECO:0000256" key="1">
    <source>
        <dbReference type="ARBA" id="ARBA00022750"/>
    </source>
</evidence>
<dbReference type="InterPro" id="IPR036875">
    <property type="entry name" value="Znf_CCHC_sf"/>
</dbReference>
<keyword evidence="1" id="KW-0378">Hydrolase</keyword>
<feature type="domain" description="CCHC-type" evidence="4">
    <location>
        <begin position="476"/>
        <end position="491"/>
    </location>
</feature>